<gene>
    <name evidence="2" type="ORF">PACLA_8A014606</name>
</gene>
<dbReference type="OrthoDB" id="4369127at2759"/>
<dbReference type="InterPro" id="IPR001584">
    <property type="entry name" value="Integrase_cat-core"/>
</dbReference>
<dbReference type="InterPro" id="IPR036397">
    <property type="entry name" value="RNaseH_sf"/>
</dbReference>
<dbReference type="Gene3D" id="3.30.70.270">
    <property type="match status" value="3"/>
</dbReference>
<evidence type="ECO:0000313" key="3">
    <source>
        <dbReference type="Proteomes" id="UP001152795"/>
    </source>
</evidence>
<dbReference type="PROSITE" id="PS50994">
    <property type="entry name" value="INTEGRASE"/>
    <property type="match status" value="1"/>
</dbReference>
<dbReference type="Gene3D" id="3.10.10.10">
    <property type="entry name" value="HIV Type 1 Reverse Transcriptase, subunit A, domain 1"/>
    <property type="match status" value="1"/>
</dbReference>
<proteinExistence type="predicted"/>
<dbReference type="SUPFAM" id="SSF53098">
    <property type="entry name" value="Ribonuclease H-like"/>
    <property type="match status" value="1"/>
</dbReference>
<accession>A0A7D9HHL6</accession>
<keyword evidence="3" id="KW-1185">Reference proteome</keyword>
<dbReference type="Pfam" id="PF17921">
    <property type="entry name" value="Integrase_H2C2"/>
    <property type="match status" value="1"/>
</dbReference>
<dbReference type="GO" id="GO:0003676">
    <property type="term" value="F:nucleic acid binding"/>
    <property type="evidence" value="ECO:0007669"/>
    <property type="project" value="InterPro"/>
</dbReference>
<evidence type="ECO:0000256" key="1">
    <source>
        <dbReference type="SAM" id="MobiDB-lite"/>
    </source>
</evidence>
<dbReference type="InterPro" id="IPR012337">
    <property type="entry name" value="RNaseH-like_sf"/>
</dbReference>
<evidence type="ECO:0000313" key="2">
    <source>
        <dbReference type="EMBL" id="CAB3983153.1"/>
    </source>
</evidence>
<dbReference type="Gene3D" id="3.30.420.10">
    <property type="entry name" value="Ribonuclease H-like superfamily/Ribonuclease H"/>
    <property type="match status" value="1"/>
</dbReference>
<dbReference type="AlphaFoldDB" id="A0A7D9HHL6"/>
<dbReference type="FunFam" id="3.30.420.10:FF:000032">
    <property type="entry name" value="Retrovirus-related Pol polyprotein from transposon 297-like Protein"/>
    <property type="match status" value="1"/>
</dbReference>
<dbReference type="Proteomes" id="UP001152795">
    <property type="component" value="Unassembled WGS sequence"/>
</dbReference>
<feature type="compositionally biased region" description="Acidic residues" evidence="1">
    <location>
        <begin position="931"/>
        <end position="940"/>
    </location>
</feature>
<dbReference type="Pfam" id="PF17919">
    <property type="entry name" value="RT_RNaseH_2"/>
    <property type="match status" value="1"/>
</dbReference>
<dbReference type="PANTHER" id="PTHR37984">
    <property type="entry name" value="PROTEIN CBG26694"/>
    <property type="match status" value="1"/>
</dbReference>
<dbReference type="EMBL" id="CACRXK020000583">
    <property type="protein sequence ID" value="CAB3983153.1"/>
    <property type="molecule type" value="Genomic_DNA"/>
</dbReference>
<dbReference type="CDD" id="cd09274">
    <property type="entry name" value="RNase_HI_RT_Ty3"/>
    <property type="match status" value="1"/>
</dbReference>
<comment type="caution">
    <text evidence="2">The sequence shown here is derived from an EMBL/GenBank/DDBJ whole genome shotgun (WGS) entry which is preliminary data.</text>
</comment>
<dbReference type="InterPro" id="IPR041588">
    <property type="entry name" value="Integrase_H2C2"/>
</dbReference>
<dbReference type="CDD" id="cd01647">
    <property type="entry name" value="RT_LTR"/>
    <property type="match status" value="1"/>
</dbReference>
<dbReference type="InterPro" id="IPR043128">
    <property type="entry name" value="Rev_trsase/Diguanyl_cyclase"/>
</dbReference>
<dbReference type="InterPro" id="IPR050951">
    <property type="entry name" value="Retrovirus_Pol_polyprotein"/>
</dbReference>
<dbReference type="Gene3D" id="1.10.340.70">
    <property type="match status" value="1"/>
</dbReference>
<dbReference type="InterPro" id="IPR043502">
    <property type="entry name" value="DNA/RNA_pol_sf"/>
</dbReference>
<protein>
    <submittedName>
        <fullName evidence="2">Retrovirus-related Pol poly from transposon</fullName>
    </submittedName>
</protein>
<reference evidence="2" key="1">
    <citation type="submission" date="2020-04" db="EMBL/GenBank/DDBJ databases">
        <authorList>
            <person name="Alioto T."/>
            <person name="Alioto T."/>
            <person name="Gomez Garrido J."/>
        </authorList>
    </citation>
    <scope>NUCLEOTIDE SEQUENCE</scope>
    <source>
        <strain evidence="2">A484AB</strain>
    </source>
</reference>
<feature type="region of interest" description="Disordered" evidence="1">
    <location>
        <begin position="917"/>
        <end position="987"/>
    </location>
</feature>
<dbReference type="Pfam" id="PF00665">
    <property type="entry name" value="rve"/>
    <property type="match status" value="1"/>
</dbReference>
<sequence>MQVQVTNDTMHDIVLPGRTVLGSLELIRSVTPIEVKLKENVDEKRADMNYGMERQGTSQTKDPCHSAVNSEKEQFIPEVDLSTLTPEQQTLVKKMLYEERDTFSIDDDDIGCIKDLKMEINITDRQPVQKNYVSIPRPIYPEVKHYLEDLLNKNFIRRSKSPYSSSVVCVRKKDGTMRLCVDYRALNKKTIQDRHPIPRIQETLDNLGGNSWFSTLNQGKAYHQGFVSPDMSTIHSICDAVGALRVEHVEHVRLVLQKLQQHGVKLKPGKCRLFKRQVSFLGRIVSEKGYNIDPKATEAVTLLKSKIPRTVGEVRRVIGLLGVYRRHIKDFSKIAKPIYELLEGKWSMKHQTALNTLIDCVTSPPILAYPDYSSPYVVHTDASQNGLAAVLYQRQGGTLRVIAYASRTLTQAEKNYHLHAGKLEFLALKRAVSEQFRDYLYYAPSFVVYTDNNTLTYILSTAKLNATGLRWVGELADFNFEIKYRPGKVNIDADSLSRNPADFERFMDSCSETVSNPEFNAAVSQISSVSNGDSPWITSVTDQPEALETDKLFLPERENTIQFKQTEIARAQREDPTTSRVQWYVRARKKPTFEERQQETPELKKYLREWHNLMIDRKTGILYRGQQLVLPTKYRSLIFRELHEKMRHLGPERVFNLARERFYWPGMKNDIEHFITHVCSYVKQRKPTFTNREPFHSISTSAPFELVSIDFVHLERSSGGFEYILVMVDHFTRYTQADTTRNKTATTAADKIYNDFIPRFGFPSRIHHDQGGEFENKLFRRLEQLLGIAHSRTTPYHPQGNGQVERMNRTLLHMLRTLPKVYKSNWRDHVNKLIHAYNCTKHESTGFSPLLLLFGPGKIRAFWEEEIHVVVSRKNPESPVYDIKPESGKGKIRTLHRHLLLPCDYLPTATPETKRVEKVKEQTPIIHIPEDSESDSEGEEGLSLPPNEMDELEQLSLRPESANDATVDPSTNGDINQSREVHGTRTG</sequence>
<feature type="compositionally biased region" description="Basic and acidic residues" evidence="1">
    <location>
        <begin position="977"/>
        <end position="987"/>
    </location>
</feature>
<dbReference type="SUPFAM" id="SSF56672">
    <property type="entry name" value="DNA/RNA polymerases"/>
    <property type="match status" value="1"/>
</dbReference>
<dbReference type="InterPro" id="IPR041577">
    <property type="entry name" value="RT_RNaseH_2"/>
</dbReference>
<dbReference type="GO" id="GO:0015074">
    <property type="term" value="P:DNA integration"/>
    <property type="evidence" value="ECO:0007669"/>
    <property type="project" value="InterPro"/>
</dbReference>
<organism evidence="2 3">
    <name type="scientific">Paramuricea clavata</name>
    <name type="common">Red gorgonian</name>
    <name type="synonym">Violescent sea-whip</name>
    <dbReference type="NCBI Taxonomy" id="317549"/>
    <lineage>
        <taxon>Eukaryota</taxon>
        <taxon>Metazoa</taxon>
        <taxon>Cnidaria</taxon>
        <taxon>Anthozoa</taxon>
        <taxon>Octocorallia</taxon>
        <taxon>Malacalcyonacea</taxon>
        <taxon>Plexauridae</taxon>
        <taxon>Paramuricea</taxon>
    </lineage>
</organism>
<dbReference type="PANTHER" id="PTHR37984:SF15">
    <property type="entry name" value="INTEGRASE CATALYTIC DOMAIN-CONTAINING PROTEIN"/>
    <property type="match status" value="1"/>
</dbReference>
<name>A0A7D9HHL6_PARCT</name>
<dbReference type="FunFam" id="1.10.340.70:FF:000001">
    <property type="entry name" value="Retrovirus-related Pol polyprotein from transposon gypsy-like Protein"/>
    <property type="match status" value="1"/>
</dbReference>